<feature type="compositionally biased region" description="Polar residues" evidence="9">
    <location>
        <begin position="703"/>
        <end position="721"/>
    </location>
</feature>
<feature type="domain" description="Penicillin-binding protein transpeptidase" evidence="11">
    <location>
        <begin position="348"/>
        <end position="571"/>
    </location>
</feature>
<evidence type="ECO:0000256" key="6">
    <source>
        <dbReference type="ARBA" id="ARBA00023268"/>
    </source>
</evidence>
<dbReference type="PANTHER" id="PTHR32282:SF34">
    <property type="entry name" value="PENICILLIN-BINDING PROTEIN 1A"/>
    <property type="match status" value="1"/>
</dbReference>
<evidence type="ECO:0000256" key="2">
    <source>
        <dbReference type="ARBA" id="ARBA00022670"/>
    </source>
</evidence>
<dbReference type="Pfam" id="PF00905">
    <property type="entry name" value="Transpeptidase"/>
    <property type="match status" value="1"/>
</dbReference>
<dbReference type="SUPFAM" id="SSF56601">
    <property type="entry name" value="beta-lactamase/transpeptidase-like"/>
    <property type="match status" value="1"/>
</dbReference>
<evidence type="ECO:0000256" key="8">
    <source>
        <dbReference type="ARBA" id="ARBA00049902"/>
    </source>
</evidence>
<keyword evidence="2" id="KW-0645">Protease</keyword>
<keyword evidence="10" id="KW-0812">Transmembrane</keyword>
<feature type="compositionally biased region" description="Acidic residues" evidence="9">
    <location>
        <begin position="660"/>
        <end position="674"/>
    </location>
</feature>
<dbReference type="Gene3D" id="3.40.710.10">
    <property type="entry name" value="DD-peptidase/beta-lactamase superfamily"/>
    <property type="match status" value="1"/>
</dbReference>
<dbReference type="InterPro" id="IPR023346">
    <property type="entry name" value="Lysozyme-like_dom_sf"/>
</dbReference>
<keyword evidence="4" id="KW-0808">Transferase</keyword>
<dbReference type="Proteomes" id="UP000602653">
    <property type="component" value="Chromosome"/>
</dbReference>
<keyword evidence="3" id="KW-0328">Glycosyltransferase</keyword>
<accession>A0ABX7II07</accession>
<dbReference type="PANTHER" id="PTHR32282">
    <property type="entry name" value="BINDING PROTEIN TRANSPEPTIDASE, PUTATIVE-RELATED"/>
    <property type="match status" value="1"/>
</dbReference>
<comment type="catalytic activity">
    <reaction evidence="7">
        <text>Preferential cleavage: (Ac)2-L-Lys-D-Ala-|-D-Ala. Also transpeptidation of peptidyl-alanyl moieties that are N-acyl substituents of D-alanine.</text>
        <dbReference type="EC" id="3.4.16.4"/>
    </reaction>
</comment>
<evidence type="ECO:0000256" key="1">
    <source>
        <dbReference type="ARBA" id="ARBA00022645"/>
    </source>
</evidence>
<sequence length="721" mass="77523">MSPKKKTKKPRKRGWNYPRAGYGPVHRWIPSWRVVLGTIFASFALGIGTFIGLYVAINVPEPDDFALAQSTEVYYGDGSEMLGKFAEADRRSVELADISEALQHAVISSEDRGFYENNGVDPKGIARALWNNIQGNPTQGGSTLTQQYAERYYTGQNTSLTGKVRELILAIKIDREQSKEQILNSYLNTIYFGRGAYGIESAARNYFGVSAKDLDISQSALLAAVIPAPSAWDPAVDPDTAKVKFDRVLRRMVEDEWITQADADAVVFPETLDPSASQSGMSGTDGYLLQEVRSELINDAGFTDEQIDRGGFTIVTTIDKAKQQAAVDAVNSLPEDRPENNYVGLMSVDPTNGETVAMYGGRDYATRQRNSATQDRAQAGSVFKVFGVAAALKSGLSPNTSFSSPASYTIPGTNLTFSNFGNASFGNLPLRDMIAYSVNTGFIKLNEKIGPAATAKMAVDLGLPKDLVGLDNNAGNILGSASPTAKEMSRALSSLASGGRRPNAVHIVREVQDPQGNVIYRGDTSSEQVLTADVATMATYVIQGGTAPYGTASDLATLNRDIAAKTGTSTGPRSGWVASYTPNLVTVVDMYQVGEDGSEEDITPFGGVSLVTGSTWPQHIALNYLEVALEGMEKLKFPNARNIINKRFPPPPPPPPVEEPKEEEPAVEQPDEDPSQPVPPPQPMPAPEKPAEDAGEGNAPAEQPNNNDPENQDGGANQRNN</sequence>
<evidence type="ECO:0000256" key="9">
    <source>
        <dbReference type="SAM" id="MobiDB-lite"/>
    </source>
</evidence>
<dbReference type="Gene3D" id="1.10.3810.10">
    <property type="entry name" value="Biosynthetic peptidoglycan transglycosylase-like"/>
    <property type="match status" value="1"/>
</dbReference>
<evidence type="ECO:0000313" key="14">
    <source>
        <dbReference type="Proteomes" id="UP000602653"/>
    </source>
</evidence>
<proteinExistence type="predicted"/>
<comment type="catalytic activity">
    <reaction evidence="8">
        <text>[GlcNAc-(1-&gt;4)-Mur2Ac(oyl-L-Ala-gamma-D-Glu-L-Lys-D-Ala-D-Ala)](n)-di-trans,octa-cis-undecaprenyl diphosphate + beta-D-GlcNAc-(1-&gt;4)-Mur2Ac(oyl-L-Ala-gamma-D-Glu-L-Lys-D-Ala-D-Ala)-di-trans,octa-cis-undecaprenyl diphosphate = [GlcNAc-(1-&gt;4)-Mur2Ac(oyl-L-Ala-gamma-D-Glu-L-Lys-D-Ala-D-Ala)](n+1)-di-trans,octa-cis-undecaprenyl diphosphate + di-trans,octa-cis-undecaprenyl diphosphate + H(+)</text>
        <dbReference type="Rhea" id="RHEA:23708"/>
        <dbReference type="Rhea" id="RHEA-COMP:9602"/>
        <dbReference type="Rhea" id="RHEA-COMP:9603"/>
        <dbReference type="ChEBI" id="CHEBI:15378"/>
        <dbReference type="ChEBI" id="CHEBI:58405"/>
        <dbReference type="ChEBI" id="CHEBI:60033"/>
        <dbReference type="ChEBI" id="CHEBI:78435"/>
        <dbReference type="EC" id="2.4.99.28"/>
    </reaction>
</comment>
<gene>
    <name evidence="13" type="ORF">JTE88_08915</name>
</gene>
<keyword evidence="10" id="KW-0472">Membrane</keyword>
<keyword evidence="14" id="KW-1185">Reference proteome</keyword>
<keyword evidence="1" id="KW-0121">Carboxypeptidase</keyword>
<evidence type="ECO:0000259" key="12">
    <source>
        <dbReference type="Pfam" id="PF00912"/>
    </source>
</evidence>
<name>A0ABX7II07_9ACTO</name>
<dbReference type="InterPro" id="IPR001264">
    <property type="entry name" value="Glyco_trans_51"/>
</dbReference>
<evidence type="ECO:0000256" key="4">
    <source>
        <dbReference type="ARBA" id="ARBA00022679"/>
    </source>
</evidence>
<reference evidence="13 14" key="1">
    <citation type="submission" date="2021-02" db="EMBL/GenBank/DDBJ databases">
        <title>Complete Genome Sequence of Arcanobacterium phocisimile strain DSM 26142T from a harbour seal.</title>
        <authorList>
            <person name="Borowiak M."/>
            <person name="Alssahen M."/>
            <person name="Malorny B."/>
            <person name="Laemmler C."/>
            <person name="Siebert U."/>
            <person name="Ploetz M."/>
            <person name="Abdulmawjood A."/>
        </authorList>
    </citation>
    <scope>NUCLEOTIDE SEQUENCE [LARGE SCALE GENOMIC DNA]</scope>
    <source>
        <strain evidence="13 14">DSM 26142</strain>
    </source>
</reference>
<keyword evidence="5" id="KW-0378">Hydrolase</keyword>
<evidence type="ECO:0000256" key="5">
    <source>
        <dbReference type="ARBA" id="ARBA00022801"/>
    </source>
</evidence>
<feature type="compositionally biased region" description="Pro residues" evidence="9">
    <location>
        <begin position="648"/>
        <end position="657"/>
    </location>
</feature>
<evidence type="ECO:0000313" key="13">
    <source>
        <dbReference type="EMBL" id="QRV02169.1"/>
    </source>
</evidence>
<feature type="compositionally biased region" description="Pro residues" evidence="9">
    <location>
        <begin position="676"/>
        <end position="688"/>
    </location>
</feature>
<dbReference type="InterPro" id="IPR050396">
    <property type="entry name" value="Glycosyltr_51/Transpeptidase"/>
</dbReference>
<dbReference type="EMBL" id="CP070228">
    <property type="protein sequence ID" value="QRV02169.1"/>
    <property type="molecule type" value="Genomic_DNA"/>
</dbReference>
<evidence type="ECO:0000256" key="7">
    <source>
        <dbReference type="ARBA" id="ARBA00034000"/>
    </source>
</evidence>
<keyword evidence="10" id="KW-1133">Transmembrane helix</keyword>
<keyword evidence="6" id="KW-0511">Multifunctional enzyme</keyword>
<dbReference type="InterPro" id="IPR012338">
    <property type="entry name" value="Beta-lactam/transpept-like"/>
</dbReference>
<dbReference type="InterPro" id="IPR001460">
    <property type="entry name" value="PCN-bd_Tpept"/>
</dbReference>
<feature type="transmembrane region" description="Helical" evidence="10">
    <location>
        <begin position="34"/>
        <end position="57"/>
    </location>
</feature>
<evidence type="ECO:0000259" key="11">
    <source>
        <dbReference type="Pfam" id="PF00905"/>
    </source>
</evidence>
<dbReference type="InterPro" id="IPR036950">
    <property type="entry name" value="PBP_transglycosylase"/>
</dbReference>
<dbReference type="SUPFAM" id="SSF53955">
    <property type="entry name" value="Lysozyme-like"/>
    <property type="match status" value="1"/>
</dbReference>
<protein>
    <submittedName>
        <fullName evidence="13">Penicillin-binding protein</fullName>
    </submittedName>
</protein>
<organism evidence="13 14">
    <name type="scientific">Arcanobacterium phocisimile</name>
    <dbReference type="NCBI Taxonomy" id="1302235"/>
    <lineage>
        <taxon>Bacteria</taxon>
        <taxon>Bacillati</taxon>
        <taxon>Actinomycetota</taxon>
        <taxon>Actinomycetes</taxon>
        <taxon>Actinomycetales</taxon>
        <taxon>Actinomycetaceae</taxon>
        <taxon>Arcanobacterium</taxon>
    </lineage>
</organism>
<feature type="region of interest" description="Disordered" evidence="9">
    <location>
        <begin position="643"/>
        <end position="721"/>
    </location>
</feature>
<dbReference type="Pfam" id="PF00912">
    <property type="entry name" value="Transgly"/>
    <property type="match status" value="1"/>
</dbReference>
<evidence type="ECO:0000256" key="3">
    <source>
        <dbReference type="ARBA" id="ARBA00022676"/>
    </source>
</evidence>
<feature type="domain" description="Glycosyl transferase family 51" evidence="12">
    <location>
        <begin position="81"/>
        <end position="252"/>
    </location>
</feature>
<dbReference type="RefSeq" id="WP_204424468.1">
    <property type="nucleotide sequence ID" value="NZ_CP070228.1"/>
</dbReference>
<evidence type="ECO:0000256" key="10">
    <source>
        <dbReference type="SAM" id="Phobius"/>
    </source>
</evidence>